<dbReference type="Proteomes" id="UP000658997">
    <property type="component" value="Unassembled WGS sequence"/>
</dbReference>
<feature type="compositionally biased region" description="Polar residues" evidence="1">
    <location>
        <begin position="647"/>
        <end position="666"/>
    </location>
</feature>
<comment type="caution">
    <text evidence="2">The sequence shown here is derived from an EMBL/GenBank/DDBJ whole genome shotgun (WGS) entry which is preliminary data.</text>
</comment>
<feature type="compositionally biased region" description="Polar residues" evidence="1">
    <location>
        <begin position="292"/>
        <end position="307"/>
    </location>
</feature>
<feature type="compositionally biased region" description="Gly residues" evidence="1">
    <location>
        <begin position="1855"/>
        <end position="1864"/>
    </location>
</feature>
<feature type="region of interest" description="Disordered" evidence="1">
    <location>
        <begin position="992"/>
        <end position="1022"/>
    </location>
</feature>
<accession>A0A8H8TVG0</accession>
<organism evidence="2 3">
    <name type="scientific">Ustilago bromivora</name>
    <dbReference type="NCBI Taxonomy" id="307758"/>
    <lineage>
        <taxon>Eukaryota</taxon>
        <taxon>Fungi</taxon>
        <taxon>Dikarya</taxon>
        <taxon>Basidiomycota</taxon>
        <taxon>Ustilaginomycotina</taxon>
        <taxon>Ustilaginomycetes</taxon>
        <taxon>Ustilaginales</taxon>
        <taxon>Ustilaginaceae</taxon>
        <taxon>Ustilago</taxon>
    </lineage>
</organism>
<feature type="compositionally biased region" description="Polar residues" evidence="1">
    <location>
        <begin position="1537"/>
        <end position="1554"/>
    </location>
</feature>
<gene>
    <name evidence="2" type="ORF">UBRO2_05846</name>
</gene>
<feature type="region of interest" description="Disordered" evidence="1">
    <location>
        <begin position="292"/>
        <end position="315"/>
    </location>
</feature>
<dbReference type="EMBL" id="ULHB01000225">
    <property type="protein sequence ID" value="SYW86126.1"/>
    <property type="molecule type" value="Genomic_DNA"/>
</dbReference>
<feature type="region of interest" description="Disordered" evidence="1">
    <location>
        <begin position="265"/>
        <end position="284"/>
    </location>
</feature>
<feature type="compositionally biased region" description="Low complexity" evidence="1">
    <location>
        <begin position="1870"/>
        <end position="1883"/>
    </location>
</feature>
<feature type="compositionally biased region" description="Low complexity" evidence="1">
    <location>
        <begin position="1633"/>
        <end position="1643"/>
    </location>
</feature>
<feature type="compositionally biased region" description="Gly residues" evidence="1">
    <location>
        <begin position="1967"/>
        <end position="1979"/>
    </location>
</feature>
<feature type="compositionally biased region" description="Basic and acidic residues" evidence="1">
    <location>
        <begin position="1646"/>
        <end position="1656"/>
    </location>
</feature>
<feature type="compositionally biased region" description="Gly residues" evidence="1">
    <location>
        <begin position="2106"/>
        <end position="2117"/>
    </location>
</feature>
<keyword evidence="3" id="KW-1185">Reference proteome</keyword>
<feature type="compositionally biased region" description="Low complexity" evidence="1">
    <location>
        <begin position="1441"/>
        <end position="1477"/>
    </location>
</feature>
<feature type="compositionally biased region" description="Low complexity" evidence="1">
    <location>
        <begin position="936"/>
        <end position="946"/>
    </location>
</feature>
<feature type="compositionally biased region" description="Acidic residues" evidence="1">
    <location>
        <begin position="1414"/>
        <end position="1425"/>
    </location>
</feature>
<feature type="compositionally biased region" description="Low complexity" evidence="1">
    <location>
        <begin position="1602"/>
        <end position="1617"/>
    </location>
</feature>
<feature type="compositionally biased region" description="Polar residues" evidence="1">
    <location>
        <begin position="877"/>
        <end position="886"/>
    </location>
</feature>
<protein>
    <submittedName>
        <fullName evidence="2">Related to Nuclear pore complex protein Nup214</fullName>
    </submittedName>
</protein>
<feature type="compositionally biased region" description="Low complexity" evidence="1">
    <location>
        <begin position="1908"/>
        <end position="1966"/>
    </location>
</feature>
<feature type="compositionally biased region" description="Low complexity" evidence="1">
    <location>
        <begin position="1485"/>
        <end position="1495"/>
    </location>
</feature>
<feature type="region of interest" description="Disordered" evidence="1">
    <location>
        <begin position="225"/>
        <end position="256"/>
    </location>
</feature>
<feature type="compositionally biased region" description="Low complexity" evidence="1">
    <location>
        <begin position="268"/>
        <end position="284"/>
    </location>
</feature>
<reference evidence="2" key="1">
    <citation type="submission" date="2018-08" db="EMBL/GenBank/DDBJ databases">
        <authorList>
            <person name="Guldener U."/>
        </authorList>
    </citation>
    <scope>NUCLEOTIDE SEQUENCE</scope>
    <source>
        <strain evidence="2">UB2</strain>
    </source>
</reference>
<feature type="compositionally biased region" description="Polar residues" evidence="1">
    <location>
        <begin position="1399"/>
        <end position="1410"/>
    </location>
</feature>
<feature type="compositionally biased region" description="Low complexity" evidence="1">
    <location>
        <begin position="2073"/>
        <end position="2084"/>
    </location>
</feature>
<feature type="region of interest" description="Disordered" evidence="1">
    <location>
        <begin position="615"/>
        <end position="691"/>
    </location>
</feature>
<feature type="compositionally biased region" description="Polar residues" evidence="1">
    <location>
        <begin position="2028"/>
        <end position="2044"/>
    </location>
</feature>
<feature type="compositionally biased region" description="Low complexity" evidence="1">
    <location>
        <begin position="993"/>
        <end position="1019"/>
    </location>
</feature>
<evidence type="ECO:0000256" key="1">
    <source>
        <dbReference type="SAM" id="MobiDB-lite"/>
    </source>
</evidence>
<feature type="compositionally biased region" description="Low complexity" evidence="1">
    <location>
        <begin position="1661"/>
        <end position="1689"/>
    </location>
</feature>
<feature type="compositionally biased region" description="Low complexity" evidence="1">
    <location>
        <begin position="1837"/>
        <end position="1854"/>
    </location>
</feature>
<feature type="compositionally biased region" description="Low complexity" evidence="1">
    <location>
        <begin position="1735"/>
        <end position="1821"/>
    </location>
</feature>
<name>A0A8H8TVG0_9BASI</name>
<feature type="compositionally biased region" description="Low complexity" evidence="1">
    <location>
        <begin position="1505"/>
        <end position="1516"/>
    </location>
</feature>
<feature type="region of interest" description="Disordered" evidence="1">
    <location>
        <begin position="751"/>
        <end position="946"/>
    </location>
</feature>
<feature type="compositionally biased region" description="Polar residues" evidence="1">
    <location>
        <begin position="625"/>
        <end position="640"/>
    </location>
</feature>
<feature type="compositionally biased region" description="Low complexity" evidence="1">
    <location>
        <begin position="1993"/>
        <end position="2021"/>
    </location>
</feature>
<feature type="compositionally biased region" description="Polar residues" evidence="1">
    <location>
        <begin position="2145"/>
        <end position="2154"/>
    </location>
</feature>
<feature type="region of interest" description="Disordered" evidence="1">
    <location>
        <begin position="1633"/>
        <end position="2166"/>
    </location>
</feature>
<feature type="region of interest" description="Disordered" evidence="1">
    <location>
        <begin position="1162"/>
        <end position="1617"/>
    </location>
</feature>
<evidence type="ECO:0000313" key="3">
    <source>
        <dbReference type="Proteomes" id="UP000658997"/>
    </source>
</evidence>
<feature type="compositionally biased region" description="Low complexity" evidence="1">
    <location>
        <begin position="807"/>
        <end position="820"/>
    </location>
</feature>
<feature type="compositionally biased region" description="Polar residues" evidence="1">
    <location>
        <begin position="856"/>
        <end position="868"/>
    </location>
</feature>
<feature type="compositionally biased region" description="Low complexity" evidence="1">
    <location>
        <begin position="668"/>
        <end position="678"/>
    </location>
</feature>
<evidence type="ECO:0000313" key="2">
    <source>
        <dbReference type="EMBL" id="SYW86126.1"/>
    </source>
</evidence>
<feature type="compositionally biased region" description="Polar residues" evidence="1">
    <location>
        <begin position="1299"/>
        <end position="1312"/>
    </location>
</feature>
<sequence>MEVQVKDENGVAHVIDTSDIGAYQPNTISKVVTILTRGINANYETVKVIQEFITSVRDDYLQQLEDLSNEWRSAGSNEGRTSIAHDLPRIGELMIHANHVASYLAEACNNSENGLEMQELKEPQTLQQAAFIGHRHSGYHKFRHYTKLNWESIFSTESPATLPLMAAAASTILVAALSSVVPEASAIATSLASISHTSATPSSTVPATFTTPVATLSAPAAYSSTTTSSLKPAESTASNGNSSATAKHSSATSPSITCAASTHPVAASSGPLKHSSTKSSSSAPAATLANPFATSSVSAKHSSVTLSQKKKTRKQRADEMGWYSTWPMAAEAHNKELERLKFAGLDLARKYVMEYRDGSSDNEPEVERDIDFGTKESNTTQQGYWDKVREMLKTEGLCKAQEEDCAKVEKLLQQPDAEGKVVEEVDSDTDLYCDMPPGDIIVPIQAGMMHTAESHDALGASQGPSMSYSQDTVEPPSKLPFAKAPNTNMMEHDNLQPTNKQDAAMPGSGGAVPAPDVTKKCKGKMHQIWLDQTLVAKWDGLVSQGKTHIVADVMVYGSLKVFGHLQYDKIPLKDYLAGVTPKILRAHCGNKFDEFEPLENPFHWNKAEQGGAGYKEVAQHGAGQPATTTTPNTPSGSKQTAAEAGTSLHSNAPDSSAQLTPSTPKAVNNKSNNNNNNSLAPPATQSSRSTFSPLRVAASPIALLGSVRKMVTKPLSWLTSAAAAVEPELGIPTSSSTNSLSSIARRRAAAQASIKPSSEEIAYEKDAPTRAARAVGQGLAAGLRSRSNLHDDEESQLRPPPPPTPPTIMTSNPSSSMSMSRLVPGPASPRLTRKKSPDDGASPLAGPSSLPKVADSGSSDKAMTWSSRSSKRMLHISSRQSTNPDNSLEVLSDADPASPPPQAQPYHPRSHYTLRSPPSQLLGYPRSSLRPDDAMSESASASMSHSNSFSAFGYGNQVRYADSAFGLPPSSSPFQLSSRTSRAPFTSSLLAHAASPGRASRAGSVSLRGGSPAPSTAYSPAPPCPGTPQRRNWNGINLATPSAPSVGDEMMRQYLSLRTLPAINPTIRRSLGLPTDEPMITSSVAGGSLMDETESLTPSRLGKRDIDMSVDGDSQRFGTPSKRRMVWHPELGFISHEELKAREPKLPSPKNEAERLLNVLETLRKPTNTSHGLGTSKAPPATINVPAPISDLPASASRNAKSNNGKPSVGVAPYTRYLRKAKAVQASEGQGGMRARLKKAQPAASRANMMDTDDVDEESRASEPEDAEQAEEEEEEEEEPAPAPLQPEPIRRSRRLQHQAPSSDKVTQTPVKQQADKAASRTTQLKSALKATPLRPSAQNQSTPFSAIPETPKPASHRIPLSVANKAPSSTAKKDNFSVKTSSDPTAPRERSSFRQGAAKTSRTHQSSGKFSAWDEDDEEEDLPDASELAKIKLPTNMFPSGFSFRSSSSSSSTSTAPAAASKPATSSSDSSASTGGSLLGRLGGLDSSAAPATAPEKKAEAHKPAASSFSFSAPSKDAPNTMPKFSFGAPAAASGKDQSNATASAQANKSNAPPASGFFSKPAEPAAPISLNEGKKDGPVPNFFGSTMKKFETGKPADAPAAAAASSTGGFSFGASSSTAGSGGFTFGTSSAAAAAAAASTGPKRGADKDSEPAAKKSMPSFSFGSTSSSSAPAAASSSSFSFGTPTTGEKKEETPKSDMPNFFGAKGDSSTTDAASKPTAFSGEFSFGKPAESTATSAPASALGSAGFSFGTPKPAPATDAARPAPSGFSFGSTTASSPAPESTPSSTFSFGASKPASESAPASAPGSGSTTPTFSFGAPASTSGSDASKPPAASTGGFSFGTPSSSNTGFGSTTGGFGGFGVPKPTPTTNTNTITTTTTGAGAGAGAGGNSSEMMDDSPQKTTPAASTPSFTFGSSTPTPASTAAKPPSTFTFGSSPAPGPATSTAPNSASGSTFAFGAPSSTGAGGAGGAGGGFRFGSPSPNPAPPTSAAPASTPFTFGSGATGTTTPGVGSTPASPFLAPQGVPTTPGGSPFQFGSNPTPVAGGATFQFSASTNSASAPGGGGGFGFGTPSAAPTFGAPNPTPGFGGGGGFGTPTTPSAAPGGGGFTFGGAANGIPQLPQTPGAPGGGAMFSMGAAPSGGPNSTANSAGGRQIKPLRQRRR</sequence>
<feature type="compositionally biased region" description="Low complexity" evidence="1">
    <location>
        <begin position="225"/>
        <end position="255"/>
    </location>
</feature>
<feature type="compositionally biased region" description="Polar residues" evidence="1">
    <location>
        <begin position="1196"/>
        <end position="1206"/>
    </location>
</feature>
<feature type="compositionally biased region" description="Acidic residues" evidence="1">
    <location>
        <begin position="1264"/>
        <end position="1280"/>
    </location>
</feature>
<proteinExistence type="predicted"/>